<dbReference type="KEGG" id="spl:Spea_2202"/>
<feature type="transmembrane region" description="Helical" evidence="1">
    <location>
        <begin position="98"/>
        <end position="118"/>
    </location>
</feature>
<dbReference type="Proteomes" id="UP000002608">
    <property type="component" value="Chromosome"/>
</dbReference>
<feature type="transmembrane region" description="Helical" evidence="1">
    <location>
        <begin position="33"/>
        <end position="54"/>
    </location>
</feature>
<protein>
    <submittedName>
        <fullName evidence="2">Uncharacterized protein</fullName>
    </submittedName>
</protein>
<keyword evidence="1" id="KW-0812">Transmembrane</keyword>
<dbReference type="EMBL" id="CP000851">
    <property type="protein sequence ID" value="ABV87522.1"/>
    <property type="molecule type" value="Genomic_DNA"/>
</dbReference>
<evidence type="ECO:0000256" key="1">
    <source>
        <dbReference type="SAM" id="Phobius"/>
    </source>
</evidence>
<keyword evidence="1" id="KW-0472">Membrane</keyword>
<accession>A8H4N5</accession>
<name>A8H4N5_SHEPA</name>
<dbReference type="AlphaFoldDB" id="A8H4N5"/>
<dbReference type="HOGENOM" id="CLU_2107349_0_0_6"/>
<keyword evidence="3" id="KW-1185">Reference proteome</keyword>
<feature type="transmembrane region" description="Helical" evidence="1">
    <location>
        <begin position="74"/>
        <end position="92"/>
    </location>
</feature>
<proteinExistence type="predicted"/>
<feature type="transmembrane region" description="Helical" evidence="1">
    <location>
        <begin position="7"/>
        <end position="27"/>
    </location>
</feature>
<evidence type="ECO:0000313" key="3">
    <source>
        <dbReference type="Proteomes" id="UP000002608"/>
    </source>
</evidence>
<reference evidence="2 3" key="1">
    <citation type="submission" date="2007-10" db="EMBL/GenBank/DDBJ databases">
        <title>Complete sequence of Shewanella pealeana ATCC 700345.</title>
        <authorList>
            <consortium name="US DOE Joint Genome Institute"/>
            <person name="Copeland A."/>
            <person name="Lucas S."/>
            <person name="Lapidus A."/>
            <person name="Barry K."/>
            <person name="Glavina del Rio T."/>
            <person name="Dalin E."/>
            <person name="Tice H."/>
            <person name="Pitluck S."/>
            <person name="Chertkov O."/>
            <person name="Brettin T."/>
            <person name="Bruce D."/>
            <person name="Detter J.C."/>
            <person name="Han C."/>
            <person name="Schmutz J."/>
            <person name="Larimer F."/>
            <person name="Land M."/>
            <person name="Hauser L."/>
            <person name="Kyrpides N."/>
            <person name="Kim E."/>
            <person name="Zhao J.-S.Z."/>
            <person name="Manno D."/>
            <person name="Hawari J."/>
            <person name="Richardson P."/>
        </authorList>
    </citation>
    <scope>NUCLEOTIDE SEQUENCE [LARGE SCALE GENOMIC DNA]</scope>
    <source>
        <strain evidence="3">ATCC 700345 / ANG-SQ1</strain>
    </source>
</reference>
<sequence length="127" mass="14099">MKDYANLLTSALFASFIITIFTAIFISGIDSNFILLVGLFGFLTYGTTLSFIWYCIHKLFFDSARSFSAHSKSAILSTSTVIIINAMVILYAEIMNGWLLWGAIPFILAGSICTLFIYKNIHLSDAC</sequence>
<organism evidence="2 3">
    <name type="scientific">Shewanella pealeana (strain ATCC 700345 / ANG-SQ1)</name>
    <dbReference type="NCBI Taxonomy" id="398579"/>
    <lineage>
        <taxon>Bacteria</taxon>
        <taxon>Pseudomonadati</taxon>
        <taxon>Pseudomonadota</taxon>
        <taxon>Gammaproteobacteria</taxon>
        <taxon>Alteromonadales</taxon>
        <taxon>Shewanellaceae</taxon>
        <taxon>Shewanella</taxon>
    </lineage>
</organism>
<dbReference type="eggNOG" id="ENOG5031I76">
    <property type="taxonomic scope" value="Bacteria"/>
</dbReference>
<keyword evidence="1" id="KW-1133">Transmembrane helix</keyword>
<evidence type="ECO:0000313" key="2">
    <source>
        <dbReference type="EMBL" id="ABV87522.1"/>
    </source>
</evidence>
<gene>
    <name evidence="2" type="ordered locus">Spea_2202</name>
</gene>